<organism evidence="2 3">
    <name type="scientific">Toxoplasma gondii ARI</name>
    <dbReference type="NCBI Taxonomy" id="1074872"/>
    <lineage>
        <taxon>Eukaryota</taxon>
        <taxon>Sar</taxon>
        <taxon>Alveolata</taxon>
        <taxon>Apicomplexa</taxon>
        <taxon>Conoidasida</taxon>
        <taxon>Coccidia</taxon>
        <taxon>Eucoccidiorida</taxon>
        <taxon>Eimeriorina</taxon>
        <taxon>Sarcocystidae</taxon>
        <taxon>Toxoplasma</taxon>
    </lineage>
</organism>
<reference evidence="2 3" key="1">
    <citation type="journal article" date="2016" name="Nat. Commun.">
        <title>Local admixture of amplified and diversified secreted pathogenesis determinants shapes mosaic Toxoplasma gondii genomes.</title>
        <authorList>
            <person name="Lorenzi H."/>
            <person name="Khan A."/>
            <person name="Behnke M.S."/>
            <person name="Namasivayam S."/>
            <person name="Swapna L.S."/>
            <person name="Hadjithomas M."/>
            <person name="Karamycheva S."/>
            <person name="Pinney D."/>
            <person name="Brunk B.P."/>
            <person name="Ajioka J.W."/>
            <person name="Ajzenberg D."/>
            <person name="Boothroyd J.C."/>
            <person name="Boyle J.P."/>
            <person name="Darde M.L."/>
            <person name="Diaz-Miranda M.A."/>
            <person name="Dubey J.P."/>
            <person name="Fritz H.M."/>
            <person name="Gennari S.M."/>
            <person name="Gregory B.D."/>
            <person name="Kim K."/>
            <person name="Saeij J.P."/>
            <person name="Su C."/>
            <person name="White M.W."/>
            <person name="Zhu X.Q."/>
            <person name="Howe D.K."/>
            <person name="Rosenthal B.M."/>
            <person name="Grigg M.E."/>
            <person name="Parkinson J."/>
            <person name="Liu L."/>
            <person name="Kissinger J.C."/>
            <person name="Roos D.S."/>
            <person name="Sibley L.D."/>
        </authorList>
    </citation>
    <scope>NUCLEOTIDE SEQUENCE [LARGE SCALE GENOMIC DNA]</scope>
    <source>
        <strain evidence="2 3">ARI</strain>
    </source>
</reference>
<dbReference type="AlphaFoldDB" id="A0A139Y7K3"/>
<dbReference type="Proteomes" id="UP000074247">
    <property type="component" value="Unassembled WGS sequence"/>
</dbReference>
<feature type="region of interest" description="Disordered" evidence="1">
    <location>
        <begin position="164"/>
        <end position="185"/>
    </location>
</feature>
<protein>
    <submittedName>
        <fullName evidence="2">Uncharacterized protein</fullName>
    </submittedName>
</protein>
<accession>A0A139Y7K3</accession>
<name>A0A139Y7K3_TOXGO</name>
<evidence type="ECO:0000313" key="2">
    <source>
        <dbReference type="EMBL" id="KYF47195.1"/>
    </source>
</evidence>
<sequence length="257" mass="28521">MDKDGGIVLFKDFPEDVVLSPDCRHGCMRGGLGSARSRRLLSLARVLTLVRPSASLRSSIPTHPVSEVSPFFLRVGPGCSRCGLERGEGRSGNRDRREDLSVHVQVCPIAEYELWRLERAVDAASRGSQLLRRRGGLGALGRGARGVWPRDGSRREKWLEVGVMRREGQGGERDGGEGGHEGRGLAGKYLGRSSICRQKKNADARVICQICVRRQQRHRGDTPSEETPETERSKEEARRDEPRRERKTGHTGEHNGA</sequence>
<feature type="compositionally biased region" description="Basic and acidic residues" evidence="1">
    <location>
        <begin position="164"/>
        <end position="183"/>
    </location>
</feature>
<proteinExistence type="predicted"/>
<evidence type="ECO:0000256" key="1">
    <source>
        <dbReference type="SAM" id="MobiDB-lite"/>
    </source>
</evidence>
<comment type="caution">
    <text evidence="2">The sequence shown here is derived from an EMBL/GenBank/DDBJ whole genome shotgun (WGS) entry which is preliminary data.</text>
</comment>
<evidence type="ECO:0000313" key="3">
    <source>
        <dbReference type="Proteomes" id="UP000074247"/>
    </source>
</evidence>
<dbReference type="EMBL" id="AGQS02003691">
    <property type="protein sequence ID" value="KYF47195.1"/>
    <property type="molecule type" value="Genomic_DNA"/>
</dbReference>
<dbReference type="VEuPathDB" id="ToxoDB:TGARI_368590"/>
<feature type="compositionally biased region" description="Basic and acidic residues" evidence="1">
    <location>
        <begin position="229"/>
        <end position="257"/>
    </location>
</feature>
<gene>
    <name evidence="2" type="ORF">TGARI_368590</name>
</gene>
<feature type="region of interest" description="Disordered" evidence="1">
    <location>
        <begin position="212"/>
        <end position="257"/>
    </location>
</feature>